<reference evidence="7 8" key="1">
    <citation type="submission" date="2019-07" db="EMBL/GenBank/DDBJ databases">
        <title>Genomes of Cafeteria roenbergensis.</title>
        <authorList>
            <person name="Fischer M.G."/>
            <person name="Hackl T."/>
            <person name="Roman M."/>
        </authorList>
    </citation>
    <scope>NUCLEOTIDE SEQUENCE [LARGE SCALE GENOMIC DNA]</scope>
    <source>
        <strain evidence="3 8">BVI</strain>
        <strain evidence="4 10">Cflag</strain>
        <strain evidence="6 7">E4-10P</strain>
        <strain evidence="5 9">RCC970-E3</strain>
    </source>
</reference>
<evidence type="ECO:0000313" key="10">
    <source>
        <dbReference type="Proteomes" id="UP000325113"/>
    </source>
</evidence>
<evidence type="ECO:0000313" key="8">
    <source>
        <dbReference type="Proteomes" id="UP000323011"/>
    </source>
</evidence>
<dbReference type="AlphaFoldDB" id="A0A5A8D320"/>
<feature type="region of interest" description="Disordered" evidence="2">
    <location>
        <begin position="97"/>
        <end position="168"/>
    </location>
</feature>
<feature type="compositionally biased region" description="Polar residues" evidence="2">
    <location>
        <begin position="104"/>
        <end position="116"/>
    </location>
</feature>
<gene>
    <name evidence="6" type="ORF">FNF27_00199</name>
    <name evidence="5" type="ORF">FNF28_00515</name>
    <name evidence="3" type="ORF">FNF29_01330</name>
    <name evidence="4" type="ORF">FNF31_05307</name>
</gene>
<name>A0A5A8D320_CAFRO</name>
<dbReference type="OMA" id="QMGVNSA"/>
<feature type="repeat" description="TPR" evidence="1">
    <location>
        <begin position="487"/>
        <end position="520"/>
    </location>
</feature>
<feature type="compositionally biased region" description="Low complexity" evidence="2">
    <location>
        <begin position="141"/>
        <end position="168"/>
    </location>
</feature>
<evidence type="ECO:0000313" key="9">
    <source>
        <dbReference type="Proteomes" id="UP000324907"/>
    </source>
</evidence>
<keyword evidence="1" id="KW-0802">TPR repeat</keyword>
<dbReference type="PROSITE" id="PS50005">
    <property type="entry name" value="TPR"/>
    <property type="match status" value="3"/>
</dbReference>
<dbReference type="InterPro" id="IPR028796">
    <property type="entry name" value="BBS8"/>
</dbReference>
<dbReference type="Proteomes" id="UP000322899">
    <property type="component" value="Unassembled WGS sequence"/>
</dbReference>
<dbReference type="EMBL" id="VLTO01000001">
    <property type="protein sequence ID" value="KAA0178349.1"/>
    <property type="molecule type" value="Genomic_DNA"/>
</dbReference>
<dbReference type="PANTHER" id="PTHR44177:SF1">
    <property type="entry name" value="TETRATRICOPEPTIDE REPEAT PROTEIN 8"/>
    <property type="match status" value="1"/>
</dbReference>
<dbReference type="Gene3D" id="1.25.40.10">
    <property type="entry name" value="Tetratricopeptide repeat domain"/>
    <property type="match status" value="2"/>
</dbReference>
<dbReference type="GO" id="GO:0036064">
    <property type="term" value="C:ciliary basal body"/>
    <property type="evidence" value="ECO:0007669"/>
    <property type="project" value="TreeGrafter"/>
</dbReference>
<dbReference type="Proteomes" id="UP000324907">
    <property type="component" value="Unassembled WGS sequence"/>
</dbReference>
<evidence type="ECO:0000313" key="5">
    <source>
        <dbReference type="EMBL" id="KAA0171880.1"/>
    </source>
</evidence>
<feature type="repeat" description="TPR" evidence="1">
    <location>
        <begin position="281"/>
        <end position="314"/>
    </location>
</feature>
<evidence type="ECO:0000313" key="4">
    <source>
        <dbReference type="EMBL" id="KAA0158660.1"/>
    </source>
</evidence>
<evidence type="ECO:0000313" key="7">
    <source>
        <dbReference type="Proteomes" id="UP000322899"/>
    </source>
</evidence>
<accession>A0A5A8D320</accession>
<dbReference type="EMBL" id="VLTN01000005">
    <property type="protein sequence ID" value="KAA0155911.1"/>
    <property type="molecule type" value="Genomic_DNA"/>
</dbReference>
<dbReference type="PANTHER" id="PTHR44177">
    <property type="entry name" value="TETRATRICOPEPTIDE REPEAT PROTEIN 8"/>
    <property type="match status" value="1"/>
</dbReference>
<dbReference type="CDD" id="cd21341">
    <property type="entry name" value="TTC8_N"/>
    <property type="match status" value="1"/>
</dbReference>
<dbReference type="EMBL" id="VLTM01000064">
    <property type="protein sequence ID" value="KAA0158660.1"/>
    <property type="molecule type" value="Genomic_DNA"/>
</dbReference>
<dbReference type="Proteomes" id="UP000325113">
    <property type="component" value="Unassembled WGS sequence"/>
</dbReference>
<dbReference type="Pfam" id="PF13424">
    <property type="entry name" value="TPR_12"/>
    <property type="match status" value="1"/>
</dbReference>
<organism evidence="4 10">
    <name type="scientific">Cafeteria roenbergensis</name>
    <name type="common">Marine flagellate</name>
    <dbReference type="NCBI Taxonomy" id="33653"/>
    <lineage>
        <taxon>Eukaryota</taxon>
        <taxon>Sar</taxon>
        <taxon>Stramenopiles</taxon>
        <taxon>Bigyra</taxon>
        <taxon>Opalozoa</taxon>
        <taxon>Bicosoecida</taxon>
        <taxon>Cafeteriaceae</taxon>
        <taxon>Cafeteria</taxon>
    </lineage>
</organism>
<dbReference type="Proteomes" id="UP000323011">
    <property type="component" value="Unassembled WGS sequence"/>
</dbReference>
<dbReference type="OrthoDB" id="421121at2759"/>
<sequence>MASAEVITGKASASAGSAPVPGVPANVDPVFYAQLKFRRRQYEPCIDICTELLQRNPYDRAVWLLKTRALTEQAYVDDTDLEEQGVADLLMDDNAMAQAPRPGTSINRPGTSSARPGSSLDPSIRPVTASGRPMSGFLRPSTAATAASGTARMRTGSARANSAFRGARAGSARPLTSLGRRVRLGTASMLSQKGGPFIDVQRLDLRKYAKRPQLAKALCDFLLYHDNNPRKAVELAAAATVVMGYSDWFWKSRLAKGYYMIGLMREAERQLRSALGHQPIVECFLELGKVYLRLDQPAAALDAFSRGAEASPSDVSLKLAVARTHELVGEAQLALEAFRRVLHYDASSAEAIASLAAHHFYSDQPEVALKHYRRLLQMGLFSAELWNNLGLSCFHAGQYDMTLTCFDRALSLAGDDAIADVWHNVAQVAVGLGDSALAYQALKVALAADASHAESMINLGVLELRRDRADTARSLFSSAQRLAPHLFEAWFNGALLSYKLGDFQEAYRQVSQALEAYPGHADSLELMKQLRRLFTLT</sequence>
<evidence type="ECO:0000313" key="6">
    <source>
        <dbReference type="EMBL" id="KAA0178349.1"/>
    </source>
</evidence>
<feature type="repeat" description="TPR" evidence="1">
    <location>
        <begin position="383"/>
        <end position="416"/>
    </location>
</feature>
<proteinExistence type="predicted"/>
<dbReference type="InterPro" id="IPR019734">
    <property type="entry name" value="TPR_rpt"/>
</dbReference>
<dbReference type="GO" id="GO:0034464">
    <property type="term" value="C:BBSome"/>
    <property type="evidence" value="ECO:0007669"/>
    <property type="project" value="InterPro"/>
</dbReference>
<evidence type="ECO:0000256" key="2">
    <source>
        <dbReference type="SAM" id="MobiDB-lite"/>
    </source>
</evidence>
<dbReference type="SMART" id="SM00028">
    <property type="entry name" value="TPR"/>
    <property type="match status" value="7"/>
</dbReference>
<dbReference type="SUPFAM" id="SSF48452">
    <property type="entry name" value="TPR-like"/>
    <property type="match status" value="1"/>
</dbReference>
<keyword evidence="8" id="KW-1185">Reference proteome</keyword>
<dbReference type="GO" id="GO:1905515">
    <property type="term" value="P:non-motile cilium assembly"/>
    <property type="evidence" value="ECO:0007669"/>
    <property type="project" value="InterPro"/>
</dbReference>
<dbReference type="Pfam" id="PF13432">
    <property type="entry name" value="TPR_16"/>
    <property type="match status" value="1"/>
</dbReference>
<comment type="caution">
    <text evidence="4">The sequence shown here is derived from an EMBL/GenBank/DDBJ whole genome shotgun (WGS) entry which is preliminary data.</text>
</comment>
<dbReference type="GO" id="GO:0097730">
    <property type="term" value="C:non-motile cilium"/>
    <property type="evidence" value="ECO:0007669"/>
    <property type="project" value="TreeGrafter"/>
</dbReference>
<dbReference type="InterPro" id="IPR011990">
    <property type="entry name" value="TPR-like_helical_dom_sf"/>
</dbReference>
<evidence type="ECO:0000313" key="3">
    <source>
        <dbReference type="EMBL" id="KAA0155911.1"/>
    </source>
</evidence>
<evidence type="ECO:0000256" key="1">
    <source>
        <dbReference type="PROSITE-ProRule" id="PRU00339"/>
    </source>
</evidence>
<dbReference type="EMBL" id="VLTL01000004">
    <property type="protein sequence ID" value="KAA0171880.1"/>
    <property type="molecule type" value="Genomic_DNA"/>
</dbReference>
<protein>
    <submittedName>
        <fullName evidence="4">Uncharacterized protein</fullName>
    </submittedName>
</protein>